<accession>A0ABQ0KAH6</accession>
<keyword evidence="2" id="KW-1185">Reference proteome</keyword>
<organism evidence="1 2">
    <name type="scientific">Acetobacter indonesiensis</name>
    <dbReference type="NCBI Taxonomy" id="104101"/>
    <lineage>
        <taxon>Bacteria</taxon>
        <taxon>Pseudomonadati</taxon>
        <taxon>Pseudomonadota</taxon>
        <taxon>Alphaproteobacteria</taxon>
        <taxon>Acetobacterales</taxon>
        <taxon>Acetobacteraceae</taxon>
        <taxon>Acetobacter</taxon>
    </lineage>
</organism>
<reference evidence="1 2" key="1">
    <citation type="submission" date="2012-11" db="EMBL/GenBank/DDBJ databases">
        <title>Whole genome sequence of Acetobacter indonesiensis 5H-1.</title>
        <authorList>
            <person name="Azuma Y."/>
            <person name="Higashiura N."/>
            <person name="Hirakawa H."/>
            <person name="Matsushita K."/>
        </authorList>
    </citation>
    <scope>NUCLEOTIDE SEQUENCE [LARGE SCALE GENOMIC DNA]</scope>
    <source>
        <strain evidence="1 2">5H-1</strain>
    </source>
</reference>
<dbReference type="EMBL" id="BAMW01000067">
    <property type="protein sequence ID" value="GAN64440.1"/>
    <property type="molecule type" value="Genomic_DNA"/>
</dbReference>
<sequence>MELGRTIVRQLELEQRGNVLPRWMAHHLAELIKVAENSESAAKQDAEDRAVELILKLWTSRRDLPVPADPLSEYRDAIMVLNRMLPSADPWFRFRRSGSDEELLRDMFGAMAQLVMSGLLLTRAAEMRTIADIERKALSEEETFLLDTLDRWNRFFVMPAPSKIDFEFISAKMTNDKSETVGKSETLLREAMQPDPSAERRTAILIHIETFQARLAELLEQWRRKTEPVDDIEAAIDQNDDEG</sequence>
<proteinExistence type="predicted"/>
<protein>
    <submittedName>
        <fullName evidence="1">Uncharacterized protein</fullName>
    </submittedName>
</protein>
<evidence type="ECO:0000313" key="1">
    <source>
        <dbReference type="EMBL" id="GAN64440.1"/>
    </source>
</evidence>
<dbReference type="Proteomes" id="UP000032673">
    <property type="component" value="Unassembled WGS sequence"/>
</dbReference>
<gene>
    <name evidence="1" type="ORF">Abin_070_008</name>
</gene>
<evidence type="ECO:0000313" key="2">
    <source>
        <dbReference type="Proteomes" id="UP000032673"/>
    </source>
</evidence>
<comment type="caution">
    <text evidence="1">The sequence shown here is derived from an EMBL/GenBank/DDBJ whole genome shotgun (WGS) entry which is preliminary data.</text>
</comment>
<name>A0ABQ0KAH6_9PROT</name>